<sequence length="69" mass="7852">MLVKEHAPVTTSRALVHQNKPDGFMCVSCSWAKPAHPHPFELCENGAKATAWYMTSKRVDSKFFHRHTV</sequence>
<dbReference type="Proteomes" id="UP000494363">
    <property type="component" value="Unassembled WGS sequence"/>
</dbReference>
<dbReference type="EMBL" id="CADIKH010000260">
    <property type="protein sequence ID" value="CAB3775103.1"/>
    <property type="molecule type" value="Genomic_DNA"/>
</dbReference>
<reference evidence="1 2" key="1">
    <citation type="submission" date="2020-04" db="EMBL/GenBank/DDBJ databases">
        <authorList>
            <person name="De Canck E."/>
        </authorList>
    </citation>
    <scope>NUCLEOTIDE SEQUENCE [LARGE SCALE GENOMIC DNA]</scope>
    <source>
        <strain evidence="1 2">LMG 29542</strain>
    </source>
</reference>
<evidence type="ECO:0000313" key="1">
    <source>
        <dbReference type="EMBL" id="CAB3775103.1"/>
    </source>
</evidence>
<accession>A0A6J5F9P8</accession>
<dbReference type="AlphaFoldDB" id="A0A6J5F9P8"/>
<gene>
    <name evidence="1" type="primary">ydeP_3</name>
    <name evidence="1" type="ORF">LMG29542_08485</name>
</gene>
<proteinExistence type="predicted"/>
<organism evidence="1 2">
    <name type="scientific">Paraburkholderia humisilvae</name>
    <dbReference type="NCBI Taxonomy" id="627669"/>
    <lineage>
        <taxon>Bacteria</taxon>
        <taxon>Pseudomonadati</taxon>
        <taxon>Pseudomonadota</taxon>
        <taxon>Betaproteobacteria</taxon>
        <taxon>Burkholderiales</taxon>
        <taxon>Burkholderiaceae</taxon>
        <taxon>Paraburkholderia</taxon>
    </lineage>
</organism>
<keyword evidence="2" id="KW-1185">Reference proteome</keyword>
<protein>
    <submittedName>
        <fullName evidence="1">Protein YdeP</fullName>
    </submittedName>
</protein>
<evidence type="ECO:0000313" key="2">
    <source>
        <dbReference type="Proteomes" id="UP000494363"/>
    </source>
</evidence>
<name>A0A6J5F9P8_9BURK</name>